<evidence type="ECO:0000313" key="1">
    <source>
        <dbReference type="EMBL" id="KAJ9661492.1"/>
    </source>
</evidence>
<evidence type="ECO:0000313" key="2">
    <source>
        <dbReference type="Proteomes" id="UP001172386"/>
    </source>
</evidence>
<name>A0ACC3AFK2_9EURO</name>
<dbReference type="EMBL" id="JAPDRQ010000022">
    <property type="protein sequence ID" value="KAJ9661492.1"/>
    <property type="molecule type" value="Genomic_DNA"/>
</dbReference>
<accession>A0ACC3AFK2</accession>
<keyword evidence="2" id="KW-1185">Reference proteome</keyword>
<protein>
    <submittedName>
        <fullName evidence="1">Uncharacterized protein</fullName>
    </submittedName>
</protein>
<dbReference type="Proteomes" id="UP001172386">
    <property type="component" value="Unassembled WGS sequence"/>
</dbReference>
<comment type="caution">
    <text evidence="1">The sequence shown here is derived from an EMBL/GenBank/DDBJ whole genome shotgun (WGS) entry which is preliminary data.</text>
</comment>
<reference evidence="1" key="1">
    <citation type="submission" date="2022-10" db="EMBL/GenBank/DDBJ databases">
        <title>Culturing micro-colonial fungi from biological soil crusts in the Mojave desert and describing Neophaeococcomyces mojavensis, and introducing the new genera and species Taxawa tesnikishii.</title>
        <authorList>
            <person name="Kurbessoian T."/>
            <person name="Stajich J.E."/>
        </authorList>
    </citation>
    <scope>NUCLEOTIDE SEQUENCE</scope>
    <source>
        <strain evidence="1">JES_112</strain>
    </source>
</reference>
<gene>
    <name evidence="1" type="ORF">H2198_001872</name>
</gene>
<proteinExistence type="predicted"/>
<organism evidence="1 2">
    <name type="scientific">Neophaeococcomyces mojaviensis</name>
    <dbReference type="NCBI Taxonomy" id="3383035"/>
    <lineage>
        <taxon>Eukaryota</taxon>
        <taxon>Fungi</taxon>
        <taxon>Dikarya</taxon>
        <taxon>Ascomycota</taxon>
        <taxon>Pezizomycotina</taxon>
        <taxon>Eurotiomycetes</taxon>
        <taxon>Chaetothyriomycetidae</taxon>
        <taxon>Chaetothyriales</taxon>
        <taxon>Chaetothyriales incertae sedis</taxon>
        <taxon>Neophaeococcomyces</taxon>
    </lineage>
</organism>
<sequence length="256" mass="28094">MDSKKSPGGTTLPTSAAEAAPPPPYEIKETRFATLSLHQTDRIRLLQFTPEEVDNIRSLVESAWADGIQAARDYGESSELKLKGTPWAGFKNDKQKPLLRTLFEGLYGMGWILDASISIAKTANAKGKFPRIPIPPPNPNPNQNRTRHIPIPQASARPTTTGARLAGDIIRQIQDPQHPRGAARLHTGAETGVRGMDRRDRELRGRGARRTAAQALVLDQPRRTHDGAAQDDAADRRGAGGVWVRDLREREDGRVG</sequence>